<evidence type="ECO:0000256" key="7">
    <source>
        <dbReference type="ARBA" id="ARBA00022989"/>
    </source>
</evidence>
<evidence type="ECO:0000256" key="10">
    <source>
        <dbReference type="RuleBase" id="RU365097"/>
    </source>
</evidence>
<feature type="transmembrane region" description="Helical" evidence="9">
    <location>
        <begin position="196"/>
        <end position="213"/>
    </location>
</feature>
<evidence type="ECO:0000313" key="13">
    <source>
        <dbReference type="Proteomes" id="UP000070539"/>
    </source>
</evidence>
<feature type="transmembrane region" description="Helical" evidence="9">
    <location>
        <begin position="44"/>
        <end position="65"/>
    </location>
</feature>
<feature type="transmembrane region" description="Helical" evidence="9">
    <location>
        <begin position="85"/>
        <end position="103"/>
    </location>
</feature>
<dbReference type="EMBL" id="LRVM01000004">
    <property type="protein sequence ID" value="KXL53137.1"/>
    <property type="molecule type" value="Genomic_DNA"/>
</dbReference>
<keyword evidence="6 9" id="KW-0812">Transmembrane</keyword>
<dbReference type="InterPro" id="IPR035906">
    <property type="entry name" value="MetI-like_sf"/>
</dbReference>
<gene>
    <name evidence="12" type="primary">modB</name>
    <name evidence="12" type="ORF">CLNEO_16800</name>
</gene>
<dbReference type="CDD" id="cd06261">
    <property type="entry name" value="TM_PBP2"/>
    <property type="match status" value="1"/>
</dbReference>
<dbReference type="AlphaFoldDB" id="A0A136WFB4"/>
<keyword evidence="4 10" id="KW-1003">Cell membrane</keyword>
<sequence>MDWFPLYNSLRISFVASFITFFIGIFMAYYIVKLPGVLKGFFDTLLTIPMVLPPTVVGFLLLKVLSPKSSLGILVKKYFDTTITMKWYAAIFAVVIVTLPLMYRTARSSFEAFDKNIIAAGKTLSLSNSYIFWRILLPNCKEGIIAGFVLAFARGLGEYGATSMVAGYIANSTATISTTVAYFWQTNQDSQAMNWVLVNIGISFVVMLIVNIFEKKNSYGRRS</sequence>
<dbReference type="PATRIC" id="fig|36847.3.peg.1957"/>
<dbReference type="NCBIfam" id="TIGR02141">
    <property type="entry name" value="modB_ABC"/>
    <property type="match status" value="1"/>
</dbReference>
<comment type="caution">
    <text evidence="12">The sequence shown here is derived from an EMBL/GenBank/DDBJ whole genome shotgun (WGS) entry which is preliminary data.</text>
</comment>
<evidence type="ECO:0000256" key="5">
    <source>
        <dbReference type="ARBA" id="ARBA00022505"/>
    </source>
</evidence>
<keyword evidence="8 9" id="KW-0472">Membrane</keyword>
<evidence type="ECO:0000256" key="8">
    <source>
        <dbReference type="ARBA" id="ARBA00023136"/>
    </source>
</evidence>
<keyword evidence="7 9" id="KW-1133">Transmembrane helix</keyword>
<dbReference type="Pfam" id="PF00528">
    <property type="entry name" value="BPD_transp_1"/>
    <property type="match status" value="1"/>
</dbReference>
<evidence type="ECO:0000256" key="4">
    <source>
        <dbReference type="ARBA" id="ARBA00022475"/>
    </source>
</evidence>
<feature type="domain" description="ABC transmembrane type-1" evidence="11">
    <location>
        <begin position="6"/>
        <end position="214"/>
    </location>
</feature>
<evidence type="ECO:0000256" key="9">
    <source>
        <dbReference type="RuleBase" id="RU363032"/>
    </source>
</evidence>
<dbReference type="PROSITE" id="PS50928">
    <property type="entry name" value="ABC_TM1"/>
    <property type="match status" value="1"/>
</dbReference>
<reference evidence="12 13" key="1">
    <citation type="submission" date="2016-01" db="EMBL/GenBank/DDBJ databases">
        <title>Genome sequence of Clostridium neopropionicum X4, DSM-3847.</title>
        <authorList>
            <person name="Poehlein A."/>
            <person name="Beck M.H."/>
            <person name="Bengelsdorf F.R."/>
            <person name="Daniel R."/>
            <person name="Duerre P."/>
        </authorList>
    </citation>
    <scope>NUCLEOTIDE SEQUENCE [LARGE SCALE GENOMIC DNA]</scope>
    <source>
        <strain evidence="12 13">DSM-3847</strain>
    </source>
</reference>
<comment type="function">
    <text evidence="10">Part of the binding-protein-dependent transport system for molybdenum; probably responsible for the translocation of the substrate across the membrane.</text>
</comment>
<dbReference type="RefSeq" id="WP_066087332.1">
    <property type="nucleotide sequence ID" value="NZ_LRVM01000004.1"/>
</dbReference>
<accession>A0A136WFB4</accession>
<keyword evidence="13" id="KW-1185">Reference proteome</keyword>
<dbReference type="PANTHER" id="PTHR30183">
    <property type="entry name" value="MOLYBDENUM TRANSPORT SYSTEM PERMEASE PROTEIN MODB"/>
    <property type="match status" value="1"/>
</dbReference>
<evidence type="ECO:0000313" key="12">
    <source>
        <dbReference type="EMBL" id="KXL53137.1"/>
    </source>
</evidence>
<organism evidence="12 13">
    <name type="scientific">Anaerotignum neopropionicum</name>
    <dbReference type="NCBI Taxonomy" id="36847"/>
    <lineage>
        <taxon>Bacteria</taxon>
        <taxon>Bacillati</taxon>
        <taxon>Bacillota</taxon>
        <taxon>Clostridia</taxon>
        <taxon>Lachnospirales</taxon>
        <taxon>Anaerotignaceae</taxon>
        <taxon>Anaerotignum</taxon>
    </lineage>
</organism>
<feature type="transmembrane region" description="Helical" evidence="9">
    <location>
        <begin position="131"/>
        <end position="153"/>
    </location>
</feature>
<dbReference type="GO" id="GO:0015098">
    <property type="term" value="F:molybdate ion transmembrane transporter activity"/>
    <property type="evidence" value="ECO:0007669"/>
    <property type="project" value="UniProtKB-UniRule"/>
</dbReference>
<evidence type="ECO:0000256" key="2">
    <source>
        <dbReference type="ARBA" id="ARBA00007069"/>
    </source>
</evidence>
<dbReference type="SUPFAM" id="SSF161098">
    <property type="entry name" value="MetI-like"/>
    <property type="match status" value="1"/>
</dbReference>
<comment type="subcellular location">
    <subcellularLocation>
        <location evidence="1 9">Cell membrane</location>
        <topology evidence="1 9">Multi-pass membrane protein</topology>
    </subcellularLocation>
</comment>
<feature type="transmembrane region" description="Helical" evidence="9">
    <location>
        <begin position="165"/>
        <end position="184"/>
    </location>
</feature>
<name>A0A136WFB4_9FIRM</name>
<evidence type="ECO:0000256" key="1">
    <source>
        <dbReference type="ARBA" id="ARBA00004651"/>
    </source>
</evidence>
<dbReference type="GO" id="GO:0005886">
    <property type="term" value="C:plasma membrane"/>
    <property type="evidence" value="ECO:0007669"/>
    <property type="project" value="UniProtKB-SubCell"/>
</dbReference>
<feature type="transmembrane region" description="Helical" evidence="9">
    <location>
        <begin position="12"/>
        <end position="32"/>
    </location>
</feature>
<evidence type="ECO:0000256" key="6">
    <source>
        <dbReference type="ARBA" id="ARBA00022692"/>
    </source>
</evidence>
<comment type="similarity">
    <text evidence="2 10">Belongs to the binding-protein-dependent transport system permease family. CysTW subfamily.</text>
</comment>
<keyword evidence="3 9" id="KW-0813">Transport</keyword>
<dbReference type="PANTHER" id="PTHR30183:SF3">
    <property type="entry name" value="MOLYBDENUM TRANSPORT SYSTEM PERMEASE PROTEIN MODB"/>
    <property type="match status" value="1"/>
</dbReference>
<dbReference type="InterPro" id="IPR000515">
    <property type="entry name" value="MetI-like"/>
</dbReference>
<proteinExistence type="inferred from homology"/>
<evidence type="ECO:0000259" key="11">
    <source>
        <dbReference type="PROSITE" id="PS50928"/>
    </source>
</evidence>
<dbReference type="STRING" id="36847.CLNEO_16800"/>
<dbReference type="InterPro" id="IPR011867">
    <property type="entry name" value="ModB_ABC"/>
</dbReference>
<dbReference type="Gene3D" id="1.10.3720.10">
    <property type="entry name" value="MetI-like"/>
    <property type="match status" value="1"/>
</dbReference>
<dbReference type="Proteomes" id="UP000070539">
    <property type="component" value="Unassembled WGS sequence"/>
</dbReference>
<dbReference type="OrthoDB" id="9795403at2"/>
<protein>
    <recommendedName>
        <fullName evidence="10">Molybdenum transport system permease</fullName>
    </recommendedName>
</protein>
<keyword evidence="5 10" id="KW-0500">Molybdenum</keyword>
<evidence type="ECO:0000256" key="3">
    <source>
        <dbReference type="ARBA" id="ARBA00022448"/>
    </source>
</evidence>